<feature type="transmembrane region" description="Helical" evidence="14">
    <location>
        <begin position="136"/>
        <end position="154"/>
    </location>
</feature>
<comment type="function">
    <text evidence="1">Involved in the high-affinity zinc uptake transport system.</text>
</comment>
<gene>
    <name evidence="15" type="ORF">A2936_00460</name>
</gene>
<proteinExistence type="inferred from homology"/>
<dbReference type="AlphaFoldDB" id="A0A1F7UTK7"/>
<evidence type="ECO:0000313" key="15">
    <source>
        <dbReference type="EMBL" id="OGL81054.1"/>
    </source>
</evidence>
<dbReference type="SUPFAM" id="SSF81345">
    <property type="entry name" value="ABC transporter involved in vitamin B12 uptake, BtuC"/>
    <property type="match status" value="1"/>
</dbReference>
<evidence type="ECO:0000256" key="5">
    <source>
        <dbReference type="ARBA" id="ARBA00022475"/>
    </source>
</evidence>
<keyword evidence="6 13" id="KW-0812">Transmembrane</keyword>
<feature type="transmembrane region" description="Helical" evidence="14">
    <location>
        <begin position="222"/>
        <end position="243"/>
    </location>
</feature>
<comment type="subcellular location">
    <subcellularLocation>
        <location evidence="2 13">Cell membrane</location>
        <topology evidence="2 13">Multi-pass membrane protein</topology>
    </subcellularLocation>
</comment>
<evidence type="ECO:0000256" key="12">
    <source>
        <dbReference type="ARBA" id="ARBA00040080"/>
    </source>
</evidence>
<dbReference type="Pfam" id="PF00950">
    <property type="entry name" value="ABC-3"/>
    <property type="match status" value="1"/>
</dbReference>
<evidence type="ECO:0000256" key="4">
    <source>
        <dbReference type="ARBA" id="ARBA00022448"/>
    </source>
</evidence>
<keyword evidence="5" id="KW-1003">Cell membrane</keyword>
<evidence type="ECO:0000256" key="2">
    <source>
        <dbReference type="ARBA" id="ARBA00004651"/>
    </source>
</evidence>
<dbReference type="GO" id="GO:0010043">
    <property type="term" value="P:response to zinc ion"/>
    <property type="evidence" value="ECO:0007669"/>
    <property type="project" value="TreeGrafter"/>
</dbReference>
<evidence type="ECO:0000256" key="13">
    <source>
        <dbReference type="RuleBase" id="RU003943"/>
    </source>
</evidence>
<keyword evidence="9 14" id="KW-1133">Transmembrane helix</keyword>
<keyword evidence="4 13" id="KW-0813">Transport</keyword>
<evidence type="ECO:0000256" key="6">
    <source>
        <dbReference type="ARBA" id="ARBA00022692"/>
    </source>
</evidence>
<feature type="transmembrane region" description="Helical" evidence="14">
    <location>
        <begin position="94"/>
        <end position="116"/>
    </location>
</feature>
<evidence type="ECO:0000256" key="9">
    <source>
        <dbReference type="ARBA" id="ARBA00022989"/>
    </source>
</evidence>
<keyword evidence="7" id="KW-0862">Zinc</keyword>
<dbReference type="Gene3D" id="1.10.3470.10">
    <property type="entry name" value="ABC transporter involved in vitamin B12 uptake, BtuC"/>
    <property type="match status" value="1"/>
</dbReference>
<dbReference type="GO" id="GO:0043190">
    <property type="term" value="C:ATP-binding cassette (ABC) transporter complex"/>
    <property type="evidence" value="ECO:0007669"/>
    <property type="project" value="InterPro"/>
</dbReference>
<protein>
    <recommendedName>
        <fullName evidence="12">High-affinity zinc uptake system membrane protein ZnuB</fullName>
    </recommendedName>
</protein>
<dbReference type="EMBL" id="MGEK01000034">
    <property type="protein sequence ID" value="OGL81054.1"/>
    <property type="molecule type" value="Genomic_DNA"/>
</dbReference>
<evidence type="ECO:0000256" key="11">
    <source>
        <dbReference type="ARBA" id="ARBA00023136"/>
    </source>
</evidence>
<dbReference type="GO" id="GO:0006829">
    <property type="term" value="P:zinc ion transport"/>
    <property type="evidence" value="ECO:0007669"/>
    <property type="project" value="UniProtKB-KW"/>
</dbReference>
<dbReference type="InterPro" id="IPR001626">
    <property type="entry name" value="ABC_TroCD"/>
</dbReference>
<reference evidence="15 16" key="1">
    <citation type="journal article" date="2016" name="Nat. Commun.">
        <title>Thousands of microbial genomes shed light on interconnected biogeochemical processes in an aquifer system.</title>
        <authorList>
            <person name="Anantharaman K."/>
            <person name="Brown C.T."/>
            <person name="Hug L.A."/>
            <person name="Sharon I."/>
            <person name="Castelle C.J."/>
            <person name="Probst A.J."/>
            <person name="Thomas B.C."/>
            <person name="Singh A."/>
            <person name="Wilkins M.J."/>
            <person name="Karaoz U."/>
            <person name="Brodie E.L."/>
            <person name="Williams K.H."/>
            <person name="Hubbard S.S."/>
            <person name="Banfield J.F."/>
        </authorList>
    </citation>
    <scope>NUCLEOTIDE SEQUENCE [LARGE SCALE GENOMIC DNA]</scope>
</reference>
<comment type="similarity">
    <text evidence="3 13">Belongs to the ABC-3 integral membrane protein family.</text>
</comment>
<dbReference type="Proteomes" id="UP000176846">
    <property type="component" value="Unassembled WGS sequence"/>
</dbReference>
<accession>A0A1F7UTK7</accession>
<feature type="transmembrane region" description="Helical" evidence="14">
    <location>
        <begin position="249"/>
        <end position="265"/>
    </location>
</feature>
<keyword evidence="8" id="KW-0864">Zinc transport</keyword>
<feature type="transmembrane region" description="Helical" evidence="14">
    <location>
        <begin position="13"/>
        <end position="37"/>
    </location>
</feature>
<sequence>MLDLVLYPLSQPFFLRALITGALLAIAASFIGVFVVLKKMSFFGDAVGHFAFTGIALGFLFKVDPILAAIVFSVMVAIGVGYLEQRTTLSLDTTIGIFFSGAAALGIFLIGLLRGYRADLFQYLFGDILAITRQDVIMAAALVIFTLIIMYFAWRPLLQITFNRDLAQVNGVRVKAWEYAYLVLLAIVTAVSIKTVGILLVTALLIVPAAAAKQAAKNVQQLLTLTIAVSVLSVFFGLMGSYYWNTASGPAIILMSLLFFILSLVW</sequence>
<organism evidence="15 16">
    <name type="scientific">Candidatus Uhrbacteria bacterium RIFCSPLOWO2_01_FULL_47_25</name>
    <dbReference type="NCBI Taxonomy" id="1802402"/>
    <lineage>
        <taxon>Bacteria</taxon>
        <taxon>Candidatus Uhriibacteriota</taxon>
    </lineage>
</organism>
<feature type="transmembrane region" description="Helical" evidence="14">
    <location>
        <begin position="49"/>
        <end position="82"/>
    </location>
</feature>
<evidence type="ECO:0000256" key="7">
    <source>
        <dbReference type="ARBA" id="ARBA00022833"/>
    </source>
</evidence>
<name>A0A1F7UTK7_9BACT</name>
<evidence type="ECO:0000256" key="1">
    <source>
        <dbReference type="ARBA" id="ARBA00002313"/>
    </source>
</evidence>
<evidence type="ECO:0000256" key="14">
    <source>
        <dbReference type="SAM" id="Phobius"/>
    </source>
</evidence>
<keyword evidence="10" id="KW-0406">Ion transport</keyword>
<evidence type="ECO:0000256" key="8">
    <source>
        <dbReference type="ARBA" id="ARBA00022906"/>
    </source>
</evidence>
<evidence type="ECO:0000313" key="16">
    <source>
        <dbReference type="Proteomes" id="UP000176846"/>
    </source>
</evidence>
<dbReference type="GO" id="GO:0055085">
    <property type="term" value="P:transmembrane transport"/>
    <property type="evidence" value="ECO:0007669"/>
    <property type="project" value="InterPro"/>
</dbReference>
<feature type="transmembrane region" description="Helical" evidence="14">
    <location>
        <begin position="179"/>
        <end position="210"/>
    </location>
</feature>
<comment type="caution">
    <text evidence="15">The sequence shown here is derived from an EMBL/GenBank/DDBJ whole genome shotgun (WGS) entry which is preliminary data.</text>
</comment>
<evidence type="ECO:0000256" key="3">
    <source>
        <dbReference type="ARBA" id="ARBA00008034"/>
    </source>
</evidence>
<dbReference type="CDD" id="cd06550">
    <property type="entry name" value="TM_ABC_iron-siderophores_like"/>
    <property type="match status" value="1"/>
</dbReference>
<dbReference type="PANTHER" id="PTHR30477">
    <property type="entry name" value="ABC-TRANSPORTER METAL-BINDING PROTEIN"/>
    <property type="match status" value="1"/>
</dbReference>
<evidence type="ECO:0000256" key="10">
    <source>
        <dbReference type="ARBA" id="ARBA00023065"/>
    </source>
</evidence>
<dbReference type="InterPro" id="IPR037294">
    <property type="entry name" value="ABC_BtuC-like"/>
</dbReference>
<dbReference type="PANTHER" id="PTHR30477:SF23">
    <property type="entry name" value="HIGH-AFFINITY ZINC UPTAKE SYSTEM MEMBRANE PROTEIN ZNUB"/>
    <property type="match status" value="1"/>
</dbReference>
<keyword evidence="11 14" id="KW-0472">Membrane</keyword>